<accession>A0ABY2Q683</accession>
<dbReference type="PROSITE" id="PS51257">
    <property type="entry name" value="PROKAR_LIPOPROTEIN"/>
    <property type="match status" value="1"/>
</dbReference>
<feature type="domain" description="Thioredoxin" evidence="5">
    <location>
        <begin position="49"/>
        <end position="245"/>
    </location>
</feature>
<dbReference type="InterPro" id="IPR006311">
    <property type="entry name" value="TAT_signal"/>
</dbReference>
<name>A0ABY2Q683_9HYPH</name>
<dbReference type="Proteomes" id="UP000306441">
    <property type="component" value="Unassembled WGS sequence"/>
</dbReference>
<dbReference type="InterPro" id="IPR012336">
    <property type="entry name" value="Thioredoxin-like_fold"/>
</dbReference>
<sequence>MIRILSRRNVLSTLAAVPAVMVLAACSDSGKAEAETKPAEPAKPAEAATPATPAEPAAEAPQPQGTVDMAELLKPGALPDKSMGKDDAKVTIVEYASMTCPHCAHFAETTFPELKTKYIDTGKVRYILREFPFDPRAEAGFMLARCAGDNYFPMVDVLFKQQVNWAAAENAKDALFQLSKLAGFTQESFNACLTDQKLLDQVRAVQKRGAEEFKIDSTPTFFINGKTYKGAMSIAEMSAIIDPLL</sequence>
<dbReference type="InterPro" id="IPR013766">
    <property type="entry name" value="Thioredoxin_domain"/>
</dbReference>
<protein>
    <submittedName>
        <fullName evidence="6">DsbA family protein</fullName>
    </submittedName>
</protein>
<dbReference type="Gene3D" id="1.10.40.80">
    <property type="match status" value="1"/>
</dbReference>
<evidence type="ECO:0000259" key="5">
    <source>
        <dbReference type="PROSITE" id="PS51352"/>
    </source>
</evidence>
<feature type="chain" id="PRO_5045385228" evidence="4">
    <location>
        <begin position="35"/>
        <end position="245"/>
    </location>
</feature>
<keyword evidence="7" id="KW-1185">Reference proteome</keyword>
<evidence type="ECO:0000313" key="6">
    <source>
        <dbReference type="EMBL" id="THF56589.1"/>
    </source>
</evidence>
<feature type="signal peptide" evidence="4">
    <location>
        <begin position="1"/>
        <end position="34"/>
    </location>
</feature>
<dbReference type="Gene3D" id="3.40.30.10">
    <property type="entry name" value="Glutaredoxin"/>
    <property type="match status" value="1"/>
</dbReference>
<feature type="compositionally biased region" description="Low complexity" evidence="3">
    <location>
        <begin position="42"/>
        <end position="61"/>
    </location>
</feature>
<dbReference type="InterPro" id="IPR036249">
    <property type="entry name" value="Thioredoxin-like_sf"/>
</dbReference>
<dbReference type="PANTHER" id="PTHR13887">
    <property type="entry name" value="GLUTATHIONE S-TRANSFERASE KAPPA"/>
    <property type="match status" value="1"/>
</dbReference>
<gene>
    <name evidence="6" type="ORF">E6C48_12765</name>
</gene>
<reference evidence="6 7" key="1">
    <citation type="submission" date="2019-04" db="EMBL/GenBank/DDBJ databases">
        <title>Mesorhizobium composti sp. nov., isolated from compost.</title>
        <authorList>
            <person name="Lin S.-Y."/>
            <person name="Hameed A."/>
            <person name="Hsieh Y.-T."/>
            <person name="Young C.-C."/>
        </authorList>
    </citation>
    <scope>NUCLEOTIDE SEQUENCE [LARGE SCALE GENOMIC DNA]</scope>
    <source>
        <strain evidence="6 7">CC-YTH430</strain>
    </source>
</reference>
<dbReference type="CDD" id="cd02972">
    <property type="entry name" value="DsbA_family"/>
    <property type="match status" value="1"/>
</dbReference>
<evidence type="ECO:0000256" key="3">
    <source>
        <dbReference type="SAM" id="MobiDB-lite"/>
    </source>
</evidence>
<proteinExistence type="inferred from homology"/>
<comment type="caution">
    <text evidence="6">The sequence shown here is derived from an EMBL/GenBank/DDBJ whole genome shotgun (WGS) entry which is preliminary data.</text>
</comment>
<dbReference type="PANTHER" id="PTHR13887:SF56">
    <property type="entry name" value="THIOREDOXIN-LIKE REDUCTASE RV2466C"/>
    <property type="match status" value="1"/>
</dbReference>
<dbReference type="PROSITE" id="PS51318">
    <property type="entry name" value="TAT"/>
    <property type="match status" value="1"/>
</dbReference>
<dbReference type="EMBL" id="SSNY01000007">
    <property type="protein sequence ID" value="THF56589.1"/>
    <property type="molecule type" value="Genomic_DNA"/>
</dbReference>
<dbReference type="RefSeq" id="WP_136357777.1">
    <property type="nucleotide sequence ID" value="NZ_SSNY01000007.1"/>
</dbReference>
<evidence type="ECO:0000313" key="7">
    <source>
        <dbReference type="Proteomes" id="UP000306441"/>
    </source>
</evidence>
<dbReference type="Pfam" id="PF13462">
    <property type="entry name" value="Thioredoxin_4"/>
    <property type="match status" value="1"/>
</dbReference>
<comment type="function">
    <text evidence="1">May be required for disulfide bond formation in some proteins.</text>
</comment>
<comment type="similarity">
    <text evidence="2">Belongs to the thioredoxin family. DsbA subfamily.</text>
</comment>
<feature type="region of interest" description="Disordered" evidence="3">
    <location>
        <begin position="33"/>
        <end position="64"/>
    </location>
</feature>
<dbReference type="SUPFAM" id="SSF52833">
    <property type="entry name" value="Thioredoxin-like"/>
    <property type="match status" value="1"/>
</dbReference>
<evidence type="ECO:0000256" key="2">
    <source>
        <dbReference type="ARBA" id="ARBA00005791"/>
    </source>
</evidence>
<dbReference type="PROSITE" id="PS51352">
    <property type="entry name" value="THIOREDOXIN_2"/>
    <property type="match status" value="1"/>
</dbReference>
<evidence type="ECO:0000256" key="4">
    <source>
        <dbReference type="SAM" id="SignalP"/>
    </source>
</evidence>
<keyword evidence="4" id="KW-0732">Signal</keyword>
<organism evidence="6 7">
    <name type="scientific">Ollibium composti</name>
    <dbReference type="NCBI Taxonomy" id="2675109"/>
    <lineage>
        <taxon>Bacteria</taxon>
        <taxon>Pseudomonadati</taxon>
        <taxon>Pseudomonadota</taxon>
        <taxon>Alphaproteobacteria</taxon>
        <taxon>Hyphomicrobiales</taxon>
        <taxon>Phyllobacteriaceae</taxon>
        <taxon>Ollibium</taxon>
    </lineage>
</organism>
<evidence type="ECO:0000256" key="1">
    <source>
        <dbReference type="ARBA" id="ARBA00003565"/>
    </source>
</evidence>